<evidence type="ECO:0000313" key="2">
    <source>
        <dbReference type="EMBL" id="QNK01291.1"/>
    </source>
</evidence>
<dbReference type="AlphaFoldDB" id="A0A7G8Q3D3"/>
<evidence type="ECO:0000313" key="3">
    <source>
        <dbReference type="Proteomes" id="UP000515873"/>
    </source>
</evidence>
<dbReference type="Proteomes" id="UP000515873">
    <property type="component" value="Chromosome"/>
</dbReference>
<gene>
    <name evidence="2" type="ORF">H8F01_19960</name>
</gene>
<keyword evidence="1" id="KW-1133">Transmembrane helix</keyword>
<feature type="transmembrane region" description="Helical" evidence="1">
    <location>
        <begin position="347"/>
        <end position="366"/>
    </location>
</feature>
<feature type="transmembrane region" description="Helical" evidence="1">
    <location>
        <begin position="322"/>
        <end position="341"/>
    </location>
</feature>
<protein>
    <recommendedName>
        <fullName evidence="4">Oligosaccharide repeat unit polymerase</fullName>
    </recommendedName>
</protein>
<sequence length="393" mass="43130">MKQMLRLPSFYLAMPLLVTCGLTWLTYDLPVDYLEGLFLLAASAMAILALDIVVGIRLPPGDAFVQRDYTGTRDGLVALVFAALIVVFCVLDLVLFPIPLFDAPSSYANMEGGRDHIRHISDMCWVLPPIGLLCARDRRLRAALILIGFVFPVLVIDRNRIFAALFSVVMVLLLRRRESRPLPWKRVLVLTVAGTTVFSVLGILRSGTLDYVTLPFSDLYRHAPQGVKWLLLYASAGPYNFSSILAKQYSDSHFLINQVVPMAGSIATAGTGIPLDAGNINVGTEFFPFLMALGPIGAVASVAALYLMLLWSVRRVQPTVPLFGLLIFLRVSYTAVMAPFAPQAFTWTSFGFIALCLLLQWVAAWLPDRRDMAVPLADPSARHGDGASQPSLS</sequence>
<keyword evidence="3" id="KW-1185">Reference proteome</keyword>
<feature type="transmembrane region" description="Helical" evidence="1">
    <location>
        <begin position="142"/>
        <end position="175"/>
    </location>
</feature>
<keyword evidence="1" id="KW-0812">Transmembrane</keyword>
<dbReference type="KEGG" id="dtl:H8F01_19960"/>
<dbReference type="EMBL" id="CP060412">
    <property type="protein sequence ID" value="QNK01291.1"/>
    <property type="molecule type" value="Genomic_DNA"/>
</dbReference>
<accession>A0A7G8Q3D3</accession>
<name>A0A7G8Q3D3_9GAMM</name>
<feature type="transmembrane region" description="Helical" evidence="1">
    <location>
        <begin position="254"/>
        <end position="275"/>
    </location>
</feature>
<keyword evidence="1" id="KW-0472">Membrane</keyword>
<organism evidence="2 3">
    <name type="scientific">Dyella telluris</name>
    <dbReference type="NCBI Taxonomy" id="2763498"/>
    <lineage>
        <taxon>Bacteria</taxon>
        <taxon>Pseudomonadati</taxon>
        <taxon>Pseudomonadota</taxon>
        <taxon>Gammaproteobacteria</taxon>
        <taxon>Lysobacterales</taxon>
        <taxon>Rhodanobacteraceae</taxon>
        <taxon>Dyella</taxon>
    </lineage>
</organism>
<feature type="transmembrane region" description="Helical" evidence="1">
    <location>
        <begin position="226"/>
        <end position="242"/>
    </location>
</feature>
<dbReference type="RefSeq" id="WP_187056753.1">
    <property type="nucleotide sequence ID" value="NZ_CP060412.1"/>
</dbReference>
<reference evidence="2 3" key="1">
    <citation type="submission" date="2020-08" db="EMBL/GenBank/DDBJ databases">
        <title>Dyella sp. G9 isolated from forest soil.</title>
        <authorList>
            <person name="Fu J."/>
            <person name="Qiu L."/>
        </authorList>
    </citation>
    <scope>NUCLEOTIDE SEQUENCE [LARGE SCALE GENOMIC DNA]</scope>
    <source>
        <strain evidence="2 3">G9</strain>
    </source>
</reference>
<feature type="transmembrane region" description="Helical" evidence="1">
    <location>
        <begin position="187"/>
        <end position="206"/>
    </location>
</feature>
<proteinExistence type="predicted"/>
<feature type="transmembrane region" description="Helical" evidence="1">
    <location>
        <begin position="33"/>
        <end position="56"/>
    </location>
</feature>
<evidence type="ECO:0008006" key="4">
    <source>
        <dbReference type="Google" id="ProtNLM"/>
    </source>
</evidence>
<evidence type="ECO:0000256" key="1">
    <source>
        <dbReference type="SAM" id="Phobius"/>
    </source>
</evidence>
<feature type="transmembrane region" description="Helical" evidence="1">
    <location>
        <begin position="76"/>
        <end position="98"/>
    </location>
</feature>
<feature type="transmembrane region" description="Helical" evidence="1">
    <location>
        <begin position="7"/>
        <end position="27"/>
    </location>
</feature>
<feature type="transmembrane region" description="Helical" evidence="1">
    <location>
        <begin position="287"/>
        <end position="310"/>
    </location>
</feature>